<dbReference type="EMBL" id="GL732597">
    <property type="protein sequence ID" value="EFX72641.1"/>
    <property type="molecule type" value="Genomic_DNA"/>
</dbReference>
<organism evidence="2 3">
    <name type="scientific">Daphnia pulex</name>
    <name type="common">Water flea</name>
    <dbReference type="NCBI Taxonomy" id="6669"/>
    <lineage>
        <taxon>Eukaryota</taxon>
        <taxon>Metazoa</taxon>
        <taxon>Ecdysozoa</taxon>
        <taxon>Arthropoda</taxon>
        <taxon>Crustacea</taxon>
        <taxon>Branchiopoda</taxon>
        <taxon>Diplostraca</taxon>
        <taxon>Cladocera</taxon>
        <taxon>Anomopoda</taxon>
        <taxon>Daphniidae</taxon>
        <taxon>Daphnia</taxon>
    </lineage>
</organism>
<dbReference type="InterPro" id="IPR036137">
    <property type="entry name" value="Focal_adhe_kin_target_dom_sf"/>
</dbReference>
<dbReference type="Pfam" id="PF03623">
    <property type="entry name" value="Focal_AT"/>
    <property type="match status" value="1"/>
</dbReference>
<name>E9H6E1_DAPPU</name>
<sequence>KVLNKIMTELVSALKLDERYCNTTLDNEYRKGMLSVAHILAMNAKNLLDVVDHARI</sequence>
<feature type="non-terminal residue" evidence="2">
    <location>
        <position position="1"/>
    </location>
</feature>
<dbReference type="HOGENOM" id="CLU_3020236_0_0_1"/>
<feature type="non-terminal residue" evidence="2">
    <location>
        <position position="56"/>
    </location>
</feature>
<dbReference type="InParanoid" id="E9H6E1"/>
<dbReference type="STRING" id="6669.E9H6E1"/>
<dbReference type="PhylomeDB" id="E9H6E1"/>
<gene>
    <name evidence="2" type="ORF">DAPPUDRAFT_7168</name>
</gene>
<dbReference type="OMA" id="CQIEMAQ"/>
<dbReference type="KEGG" id="dpx:DAPPUDRAFT_7168"/>
<dbReference type="SUPFAM" id="SSF68993">
    <property type="entry name" value="FAT domain of focal adhesion kinase"/>
    <property type="match status" value="1"/>
</dbReference>
<dbReference type="AlphaFoldDB" id="E9H6E1"/>
<dbReference type="Gene3D" id="1.20.120.330">
    <property type="entry name" value="Nucleotidyltransferases domain 2"/>
    <property type="match status" value="1"/>
</dbReference>
<dbReference type="InterPro" id="IPR005189">
    <property type="entry name" value="Focal_adhesion_kin_target_dom"/>
</dbReference>
<dbReference type="GO" id="GO:0007172">
    <property type="term" value="P:signal complex assembly"/>
    <property type="evidence" value="ECO:0007669"/>
    <property type="project" value="InterPro"/>
</dbReference>
<reference evidence="2 3" key="1">
    <citation type="journal article" date="2011" name="Science">
        <title>The ecoresponsive genome of Daphnia pulex.</title>
        <authorList>
            <person name="Colbourne J.K."/>
            <person name="Pfrender M.E."/>
            <person name="Gilbert D."/>
            <person name="Thomas W.K."/>
            <person name="Tucker A."/>
            <person name="Oakley T.H."/>
            <person name="Tokishita S."/>
            <person name="Aerts A."/>
            <person name="Arnold G.J."/>
            <person name="Basu M.K."/>
            <person name="Bauer D.J."/>
            <person name="Caceres C.E."/>
            <person name="Carmel L."/>
            <person name="Casola C."/>
            <person name="Choi J.H."/>
            <person name="Detter J.C."/>
            <person name="Dong Q."/>
            <person name="Dusheyko S."/>
            <person name="Eads B.D."/>
            <person name="Frohlich T."/>
            <person name="Geiler-Samerotte K.A."/>
            <person name="Gerlach D."/>
            <person name="Hatcher P."/>
            <person name="Jogdeo S."/>
            <person name="Krijgsveld J."/>
            <person name="Kriventseva E.V."/>
            <person name="Kultz D."/>
            <person name="Laforsch C."/>
            <person name="Lindquist E."/>
            <person name="Lopez J."/>
            <person name="Manak J.R."/>
            <person name="Muller J."/>
            <person name="Pangilinan J."/>
            <person name="Patwardhan R.P."/>
            <person name="Pitluck S."/>
            <person name="Pritham E.J."/>
            <person name="Rechtsteiner A."/>
            <person name="Rho M."/>
            <person name="Rogozin I.B."/>
            <person name="Sakarya O."/>
            <person name="Salamov A."/>
            <person name="Schaack S."/>
            <person name="Shapiro H."/>
            <person name="Shiga Y."/>
            <person name="Skalitzky C."/>
            <person name="Smith Z."/>
            <person name="Souvorov A."/>
            <person name="Sung W."/>
            <person name="Tang Z."/>
            <person name="Tsuchiya D."/>
            <person name="Tu H."/>
            <person name="Vos H."/>
            <person name="Wang M."/>
            <person name="Wolf Y.I."/>
            <person name="Yamagata H."/>
            <person name="Yamada T."/>
            <person name="Ye Y."/>
            <person name="Shaw J.R."/>
            <person name="Andrews J."/>
            <person name="Crease T.J."/>
            <person name="Tang H."/>
            <person name="Lucas S.M."/>
            <person name="Robertson H.M."/>
            <person name="Bork P."/>
            <person name="Koonin E.V."/>
            <person name="Zdobnov E.M."/>
            <person name="Grigoriev I.V."/>
            <person name="Lynch M."/>
            <person name="Boore J.L."/>
        </authorList>
    </citation>
    <scope>NUCLEOTIDE SEQUENCE [LARGE SCALE GENOMIC DNA]</scope>
</reference>
<dbReference type="OrthoDB" id="9976756at2759"/>
<protein>
    <recommendedName>
        <fullName evidence="1">Focal AT domain-containing protein</fullName>
    </recommendedName>
</protein>
<dbReference type="Proteomes" id="UP000000305">
    <property type="component" value="Unassembled WGS sequence"/>
</dbReference>
<proteinExistence type="predicted"/>
<feature type="domain" description="Focal AT" evidence="1">
    <location>
        <begin position="1"/>
        <end position="56"/>
    </location>
</feature>
<evidence type="ECO:0000313" key="2">
    <source>
        <dbReference type="EMBL" id="EFX72641.1"/>
    </source>
</evidence>
<dbReference type="eggNOG" id="KOG4257">
    <property type="taxonomic scope" value="Eukaryota"/>
</dbReference>
<keyword evidence="3" id="KW-1185">Reference proteome</keyword>
<accession>E9H6E1</accession>
<dbReference type="GO" id="GO:0005925">
    <property type="term" value="C:focal adhesion"/>
    <property type="evidence" value="ECO:0007669"/>
    <property type="project" value="InterPro"/>
</dbReference>
<dbReference type="GO" id="GO:0004713">
    <property type="term" value="F:protein tyrosine kinase activity"/>
    <property type="evidence" value="ECO:0007669"/>
    <property type="project" value="InterPro"/>
</dbReference>
<evidence type="ECO:0000259" key="1">
    <source>
        <dbReference type="Pfam" id="PF03623"/>
    </source>
</evidence>
<evidence type="ECO:0000313" key="3">
    <source>
        <dbReference type="Proteomes" id="UP000000305"/>
    </source>
</evidence>